<evidence type="ECO:0008006" key="4">
    <source>
        <dbReference type="Google" id="ProtNLM"/>
    </source>
</evidence>
<evidence type="ECO:0000313" key="2">
    <source>
        <dbReference type="EMBL" id="KAA9356781.1"/>
    </source>
</evidence>
<protein>
    <recommendedName>
        <fullName evidence="4">YD repeat-containing protein</fullName>
    </recommendedName>
</protein>
<keyword evidence="3" id="KW-1185">Reference proteome</keyword>
<feature type="chain" id="PRO_5024954456" description="YD repeat-containing protein" evidence="1">
    <location>
        <begin position="21"/>
        <end position="263"/>
    </location>
</feature>
<dbReference type="EMBL" id="VTWS01000001">
    <property type="protein sequence ID" value="KAA9356781.1"/>
    <property type="molecule type" value="Genomic_DNA"/>
</dbReference>
<evidence type="ECO:0000256" key="1">
    <source>
        <dbReference type="SAM" id="SignalP"/>
    </source>
</evidence>
<proteinExistence type="predicted"/>
<sequence length="263" mass="30460">MKIRTSLAFLSISLVVFLDACTVQDHRPGPDLSCRVLTFTAIEKSSRSEIPYWQPLDETAQLDGKPVQIGTKYTEKYTYDEQNRLSQYYRNPTGNFSPTTLNYSYEPGLMKGGYSDIALNDQGLLADITTNTQVPTYYTYNAEGYLIRKETPGLVYIYTIVDGNLINEEVRTVPTQSKMVYEYEYDLTRPNLPNIAPQEGKTSKNLPTKLTTKNYDQSNDPFVHVYDYKYEYDENGRVKRRYFLETSVSVPYYRITDFTYTCR</sequence>
<feature type="signal peptide" evidence="1">
    <location>
        <begin position="1"/>
        <end position="20"/>
    </location>
</feature>
<dbReference type="Proteomes" id="UP000326344">
    <property type="component" value="Unassembled WGS sequence"/>
</dbReference>
<comment type="caution">
    <text evidence="2">The sequence shown here is derived from an EMBL/GenBank/DDBJ whole genome shotgun (WGS) entry which is preliminary data.</text>
</comment>
<name>A0A5N1JKY7_9BACT</name>
<dbReference type="AlphaFoldDB" id="A0A5N1JKY7"/>
<gene>
    <name evidence="2" type="ORF">F0P93_03285</name>
</gene>
<dbReference type="RefSeq" id="WP_150874918.1">
    <property type="nucleotide sequence ID" value="NZ_VTWS01000001.1"/>
</dbReference>
<dbReference type="InterPro" id="IPR006530">
    <property type="entry name" value="YD"/>
</dbReference>
<dbReference type="NCBIfam" id="TIGR01643">
    <property type="entry name" value="YD_repeat_2x"/>
    <property type="match status" value="1"/>
</dbReference>
<reference evidence="2 3" key="1">
    <citation type="submission" date="2019-09" db="EMBL/GenBank/DDBJ databases">
        <title>Genome Sequence of Larkinella sp MA1.</title>
        <authorList>
            <person name="Srinivasan S."/>
        </authorList>
    </citation>
    <scope>NUCLEOTIDE SEQUENCE [LARGE SCALE GENOMIC DNA]</scope>
    <source>
        <strain evidence="2 3">MA1</strain>
    </source>
</reference>
<dbReference type="Gene3D" id="2.180.10.10">
    <property type="entry name" value="RHS repeat-associated core"/>
    <property type="match status" value="1"/>
</dbReference>
<keyword evidence="1" id="KW-0732">Signal</keyword>
<organism evidence="2 3">
    <name type="scientific">Larkinella humicola</name>
    <dbReference type="NCBI Taxonomy" id="2607654"/>
    <lineage>
        <taxon>Bacteria</taxon>
        <taxon>Pseudomonadati</taxon>
        <taxon>Bacteroidota</taxon>
        <taxon>Cytophagia</taxon>
        <taxon>Cytophagales</taxon>
        <taxon>Spirosomataceae</taxon>
        <taxon>Larkinella</taxon>
    </lineage>
</organism>
<accession>A0A5N1JKY7</accession>
<evidence type="ECO:0000313" key="3">
    <source>
        <dbReference type="Proteomes" id="UP000326344"/>
    </source>
</evidence>